<evidence type="ECO:0000313" key="2">
    <source>
        <dbReference type="Proteomes" id="UP000824533"/>
    </source>
</evidence>
<accession>A0ACC1CLP2</accession>
<protein>
    <submittedName>
        <fullName evidence="1">Uncharacterized protein</fullName>
    </submittedName>
</protein>
<reference evidence="1 2" key="1">
    <citation type="journal article" date="2021" name="Front. Genet.">
        <title>Chromosome-Level Genome Assembly Reveals Significant Gene Expansion in the Toll and IMD Signaling Pathways of Dendrolimus kikuchii.</title>
        <authorList>
            <person name="Zhou J."/>
            <person name="Wu P."/>
            <person name="Xiong Z."/>
            <person name="Liu N."/>
            <person name="Zhao N."/>
            <person name="Ji M."/>
            <person name="Qiu Y."/>
            <person name="Yang B."/>
        </authorList>
    </citation>
    <scope>NUCLEOTIDE SEQUENCE [LARGE SCALE GENOMIC DNA]</scope>
    <source>
        <strain evidence="1">Ann1</strain>
    </source>
</reference>
<proteinExistence type="predicted"/>
<comment type="caution">
    <text evidence="1">The sequence shown here is derived from an EMBL/GenBank/DDBJ whole genome shotgun (WGS) entry which is preliminary data.</text>
</comment>
<gene>
    <name evidence="1" type="ORF">K1T71_012393</name>
</gene>
<dbReference type="Proteomes" id="UP000824533">
    <property type="component" value="Linkage Group LG22"/>
</dbReference>
<name>A0ACC1CLP2_9NEOP</name>
<sequence length="118" mass="12960">MRETMFVKEASEIAARPGRAAAETVYQKAWMPNMARISGFAGGARAASLAHHQATAKILFPSKKHIRATRAQRTAELRARRPPTSLIRQCFECRRGGATPAHRAHVVRASQCTPAPRS</sequence>
<evidence type="ECO:0000313" key="1">
    <source>
        <dbReference type="EMBL" id="KAJ0172420.1"/>
    </source>
</evidence>
<organism evidence="1 2">
    <name type="scientific">Dendrolimus kikuchii</name>
    <dbReference type="NCBI Taxonomy" id="765133"/>
    <lineage>
        <taxon>Eukaryota</taxon>
        <taxon>Metazoa</taxon>
        <taxon>Ecdysozoa</taxon>
        <taxon>Arthropoda</taxon>
        <taxon>Hexapoda</taxon>
        <taxon>Insecta</taxon>
        <taxon>Pterygota</taxon>
        <taxon>Neoptera</taxon>
        <taxon>Endopterygota</taxon>
        <taxon>Lepidoptera</taxon>
        <taxon>Glossata</taxon>
        <taxon>Ditrysia</taxon>
        <taxon>Bombycoidea</taxon>
        <taxon>Lasiocampidae</taxon>
        <taxon>Dendrolimus</taxon>
    </lineage>
</organism>
<keyword evidence="2" id="KW-1185">Reference proteome</keyword>
<dbReference type="EMBL" id="CM034408">
    <property type="protein sequence ID" value="KAJ0172420.1"/>
    <property type="molecule type" value="Genomic_DNA"/>
</dbReference>